<dbReference type="Pfam" id="PF08281">
    <property type="entry name" value="Sigma70_r4_2"/>
    <property type="match status" value="1"/>
</dbReference>
<dbReference type="EMBL" id="VSSQ01004977">
    <property type="protein sequence ID" value="MPM27373.1"/>
    <property type="molecule type" value="Genomic_DNA"/>
</dbReference>
<organism evidence="8">
    <name type="scientific">bioreactor metagenome</name>
    <dbReference type="NCBI Taxonomy" id="1076179"/>
    <lineage>
        <taxon>unclassified sequences</taxon>
        <taxon>metagenomes</taxon>
        <taxon>ecological metagenomes</taxon>
    </lineage>
</organism>
<dbReference type="Gene3D" id="1.10.1740.10">
    <property type="match status" value="1"/>
</dbReference>
<dbReference type="InterPro" id="IPR013324">
    <property type="entry name" value="RNA_pol_sigma_r3/r4-like"/>
</dbReference>
<dbReference type="InterPro" id="IPR036388">
    <property type="entry name" value="WH-like_DNA-bd_sf"/>
</dbReference>
<dbReference type="PANTHER" id="PTHR43133">
    <property type="entry name" value="RNA POLYMERASE ECF-TYPE SIGMA FACTO"/>
    <property type="match status" value="1"/>
</dbReference>
<sequence length="177" mass="20821">MLPVYFAMLDEDSDRELFALVYQQFYNKMNRVARKILPSQTQAEDAVHDAFLKIIQHFDDLKAIPEERRIYWVVAVTKNAALDLLRKERWDLPMDEEVEKQMPAAPAEDGGFRALVEIIRRMPETYRRVLELRFLTEWSHAEIARELHITEGAVKTRVARGRQLLIEAMRKEGYACE</sequence>
<dbReference type="InterPro" id="IPR039425">
    <property type="entry name" value="RNA_pol_sigma-70-like"/>
</dbReference>
<dbReference type="InterPro" id="IPR013325">
    <property type="entry name" value="RNA_pol_sigma_r2"/>
</dbReference>
<proteinExistence type="inferred from homology"/>
<dbReference type="Pfam" id="PF04542">
    <property type="entry name" value="Sigma70_r2"/>
    <property type="match status" value="1"/>
</dbReference>
<evidence type="ECO:0000256" key="4">
    <source>
        <dbReference type="ARBA" id="ARBA00023125"/>
    </source>
</evidence>
<evidence type="ECO:0000259" key="7">
    <source>
        <dbReference type="Pfam" id="PF08281"/>
    </source>
</evidence>
<dbReference type="PANTHER" id="PTHR43133:SF8">
    <property type="entry name" value="RNA POLYMERASE SIGMA FACTOR HI_1459-RELATED"/>
    <property type="match status" value="1"/>
</dbReference>
<reference evidence="8" key="1">
    <citation type="submission" date="2019-08" db="EMBL/GenBank/DDBJ databases">
        <authorList>
            <person name="Kucharzyk K."/>
            <person name="Murdoch R.W."/>
            <person name="Higgins S."/>
            <person name="Loffler F."/>
        </authorList>
    </citation>
    <scope>NUCLEOTIDE SEQUENCE</scope>
</reference>
<dbReference type="InterPro" id="IPR014284">
    <property type="entry name" value="RNA_pol_sigma-70_dom"/>
</dbReference>
<name>A0A644YLK7_9ZZZZ</name>
<evidence type="ECO:0000256" key="5">
    <source>
        <dbReference type="ARBA" id="ARBA00023163"/>
    </source>
</evidence>
<feature type="domain" description="RNA polymerase sigma factor 70 region 4 type 2" evidence="7">
    <location>
        <begin position="113"/>
        <end position="165"/>
    </location>
</feature>
<evidence type="ECO:0000313" key="8">
    <source>
        <dbReference type="EMBL" id="MPM27373.1"/>
    </source>
</evidence>
<dbReference type="GO" id="GO:0016987">
    <property type="term" value="F:sigma factor activity"/>
    <property type="evidence" value="ECO:0007669"/>
    <property type="project" value="UniProtKB-KW"/>
</dbReference>
<evidence type="ECO:0000256" key="3">
    <source>
        <dbReference type="ARBA" id="ARBA00023082"/>
    </source>
</evidence>
<dbReference type="AlphaFoldDB" id="A0A644YLK7"/>
<evidence type="ECO:0000259" key="6">
    <source>
        <dbReference type="Pfam" id="PF04542"/>
    </source>
</evidence>
<evidence type="ECO:0000256" key="2">
    <source>
        <dbReference type="ARBA" id="ARBA00023015"/>
    </source>
</evidence>
<keyword evidence="4" id="KW-0238">DNA-binding</keyword>
<dbReference type="GO" id="GO:0006352">
    <property type="term" value="P:DNA-templated transcription initiation"/>
    <property type="evidence" value="ECO:0007669"/>
    <property type="project" value="InterPro"/>
</dbReference>
<dbReference type="CDD" id="cd06171">
    <property type="entry name" value="Sigma70_r4"/>
    <property type="match status" value="1"/>
</dbReference>
<dbReference type="InterPro" id="IPR013249">
    <property type="entry name" value="RNA_pol_sigma70_r4_t2"/>
</dbReference>
<dbReference type="Gene3D" id="1.10.10.10">
    <property type="entry name" value="Winged helix-like DNA-binding domain superfamily/Winged helix DNA-binding domain"/>
    <property type="match status" value="1"/>
</dbReference>
<dbReference type="GO" id="GO:0003677">
    <property type="term" value="F:DNA binding"/>
    <property type="evidence" value="ECO:0007669"/>
    <property type="project" value="UniProtKB-KW"/>
</dbReference>
<dbReference type="InterPro" id="IPR007627">
    <property type="entry name" value="RNA_pol_sigma70_r2"/>
</dbReference>
<protein>
    <submittedName>
        <fullName evidence="8">ECF RNA polymerase sigma factor SigW</fullName>
    </submittedName>
</protein>
<gene>
    <name evidence="8" type="primary">sigW_54</name>
    <name evidence="8" type="ORF">SDC9_73883</name>
</gene>
<evidence type="ECO:0000256" key="1">
    <source>
        <dbReference type="ARBA" id="ARBA00010641"/>
    </source>
</evidence>
<comment type="caution">
    <text evidence="8">The sequence shown here is derived from an EMBL/GenBank/DDBJ whole genome shotgun (WGS) entry which is preliminary data.</text>
</comment>
<accession>A0A644YLK7</accession>
<comment type="similarity">
    <text evidence="1">Belongs to the sigma-70 factor family. ECF subfamily.</text>
</comment>
<dbReference type="SUPFAM" id="SSF88659">
    <property type="entry name" value="Sigma3 and sigma4 domains of RNA polymerase sigma factors"/>
    <property type="match status" value="1"/>
</dbReference>
<dbReference type="SUPFAM" id="SSF88946">
    <property type="entry name" value="Sigma2 domain of RNA polymerase sigma factors"/>
    <property type="match status" value="1"/>
</dbReference>
<keyword evidence="2" id="KW-0805">Transcription regulation</keyword>
<feature type="domain" description="RNA polymerase sigma-70 region 2" evidence="6">
    <location>
        <begin position="22"/>
        <end position="90"/>
    </location>
</feature>
<keyword evidence="5" id="KW-0804">Transcription</keyword>
<keyword evidence="3" id="KW-0731">Sigma factor</keyword>
<dbReference type="NCBIfam" id="TIGR02937">
    <property type="entry name" value="sigma70-ECF"/>
    <property type="match status" value="1"/>
</dbReference>